<evidence type="ECO:0000259" key="9">
    <source>
        <dbReference type="Pfam" id="PF02866"/>
    </source>
</evidence>
<keyword evidence="11" id="KW-1185">Reference proteome</keyword>
<evidence type="ECO:0000256" key="5">
    <source>
        <dbReference type="ARBA" id="ARBA00023027"/>
    </source>
</evidence>
<keyword evidence="7" id="KW-0597">Phosphoprotein</keyword>
<comment type="caution">
    <text evidence="7">Lacks conserved residue(s) required for the propagation of feature annotation.</text>
</comment>
<dbReference type="InterPro" id="IPR001557">
    <property type="entry name" value="L-lactate/malate_DH"/>
</dbReference>
<comment type="subunit">
    <text evidence="7">Homotetramer.</text>
</comment>
<feature type="active site" description="Proton acceptor" evidence="7">
    <location>
        <position position="179"/>
    </location>
</feature>
<feature type="binding site" evidence="7">
    <location>
        <begin position="124"/>
        <end position="127"/>
    </location>
    <ligand>
        <name>substrate</name>
    </ligand>
</feature>
<dbReference type="InterPro" id="IPR015955">
    <property type="entry name" value="Lactate_DH/Glyco_Ohase_4_C"/>
</dbReference>
<keyword evidence="7" id="KW-0963">Cytoplasm</keyword>
<feature type="binding site" evidence="7">
    <location>
        <begin position="152"/>
        <end position="155"/>
    </location>
    <ligand>
        <name>substrate</name>
    </ligand>
</feature>
<feature type="modified residue" description="Phosphotyrosine" evidence="7">
    <location>
        <position position="221"/>
    </location>
</feature>
<dbReference type="PANTHER" id="PTHR43128">
    <property type="entry name" value="L-2-HYDROXYCARBOXYLATE DEHYDROGENASE (NAD(P)(+))"/>
    <property type="match status" value="1"/>
</dbReference>
<reference evidence="11" key="1">
    <citation type="journal article" date="2019" name="Int. J. Syst. Evol. Microbiol.">
        <title>The Global Catalogue of Microorganisms (GCM) 10K type strain sequencing project: providing services to taxonomists for standard genome sequencing and annotation.</title>
        <authorList>
            <consortium name="The Broad Institute Genomics Platform"/>
            <consortium name="The Broad Institute Genome Sequencing Center for Infectious Disease"/>
            <person name="Wu L."/>
            <person name="Ma J."/>
        </authorList>
    </citation>
    <scope>NUCLEOTIDE SEQUENCE [LARGE SCALE GENOMIC DNA]</scope>
    <source>
        <strain evidence="11">KCTC 33575</strain>
    </source>
</reference>
<evidence type="ECO:0000256" key="4">
    <source>
        <dbReference type="ARBA" id="ARBA00023002"/>
    </source>
</evidence>
<feature type="binding site" evidence="7">
    <location>
        <position position="69"/>
    </location>
    <ligand>
        <name>NAD(+)</name>
        <dbReference type="ChEBI" id="CHEBI:57540"/>
    </ligand>
</feature>
<organism evidence="10 11">
    <name type="scientific">Corticicoccus populi</name>
    <dbReference type="NCBI Taxonomy" id="1812821"/>
    <lineage>
        <taxon>Bacteria</taxon>
        <taxon>Bacillati</taxon>
        <taxon>Bacillota</taxon>
        <taxon>Bacilli</taxon>
        <taxon>Bacillales</taxon>
        <taxon>Staphylococcaceae</taxon>
        <taxon>Corticicoccus</taxon>
    </lineage>
</organism>
<feature type="binding site" evidence="7">
    <location>
        <begin position="83"/>
        <end position="84"/>
    </location>
    <ligand>
        <name>NAD(+)</name>
        <dbReference type="ChEBI" id="CHEBI:57540"/>
    </ligand>
</feature>
<feature type="binding site" evidence="7">
    <location>
        <position position="38"/>
    </location>
    <ligand>
        <name>NAD(+)</name>
        <dbReference type="ChEBI" id="CHEBI:57540"/>
    </ligand>
</feature>
<comment type="similarity">
    <text evidence="2 7">Belongs to the LDH/MDH superfamily. LDH family.</text>
</comment>
<dbReference type="InterPro" id="IPR022383">
    <property type="entry name" value="Lactate/malate_DH_C"/>
</dbReference>
<feature type="binding site" evidence="7">
    <location>
        <position position="43"/>
    </location>
    <ligand>
        <name>NAD(+)</name>
        <dbReference type="ChEBI" id="CHEBI:57540"/>
    </ligand>
</feature>
<dbReference type="InterPro" id="IPR018177">
    <property type="entry name" value="L-lactate_DH_AS"/>
</dbReference>
<dbReference type="CDD" id="cd05291">
    <property type="entry name" value="HicDH_like"/>
    <property type="match status" value="1"/>
</dbReference>
<name>A0ABW5X013_9STAP</name>
<feature type="domain" description="Lactate/malate dehydrogenase N-terminal" evidence="8">
    <location>
        <begin position="8"/>
        <end position="146"/>
    </location>
</feature>
<comment type="function">
    <text evidence="7">Catalyzes the conversion of lactate to pyruvate.</text>
</comment>
<comment type="pathway">
    <text evidence="1 7">Fermentation; pyruvate fermentation to lactate; (S)-lactate from pyruvate: step 1/1.</text>
</comment>
<dbReference type="Gene3D" id="3.40.50.720">
    <property type="entry name" value="NAD(P)-binding Rossmann-like Domain"/>
    <property type="match status" value="1"/>
</dbReference>
<comment type="caution">
    <text evidence="10">The sequence shown here is derived from an EMBL/GenBank/DDBJ whole genome shotgun (WGS) entry which is preliminary data.</text>
</comment>
<feature type="binding site" evidence="7">
    <location>
        <position position="147"/>
    </location>
    <ligand>
        <name>NAD(+)</name>
        <dbReference type="ChEBI" id="CHEBI:57540"/>
    </ligand>
</feature>
<evidence type="ECO:0000259" key="8">
    <source>
        <dbReference type="Pfam" id="PF00056"/>
    </source>
</evidence>
<protein>
    <recommendedName>
        <fullName evidence="3 7">L-lactate dehydrogenase</fullName>
        <shortName evidence="7">L-LDH</shortName>
        <ecNumber evidence="3 7">1.1.1.27</ecNumber>
    </recommendedName>
</protein>
<dbReference type="PIRSF" id="PIRSF000102">
    <property type="entry name" value="Lac_mal_DH"/>
    <property type="match status" value="1"/>
</dbReference>
<gene>
    <name evidence="7" type="primary">ldh</name>
    <name evidence="10" type="ORF">ACFSX4_11015</name>
</gene>
<evidence type="ECO:0000256" key="1">
    <source>
        <dbReference type="ARBA" id="ARBA00004843"/>
    </source>
</evidence>
<proteinExistence type="inferred from homology"/>
<feature type="domain" description="Lactate/malate dehydrogenase C-terminal" evidence="9">
    <location>
        <begin position="149"/>
        <end position="305"/>
    </location>
</feature>
<dbReference type="Pfam" id="PF02866">
    <property type="entry name" value="Ldh_1_C"/>
    <property type="match status" value="1"/>
</dbReference>
<feature type="binding site" evidence="7">
    <location>
        <position position="92"/>
    </location>
    <ligand>
        <name>substrate</name>
    </ligand>
</feature>
<feature type="binding site" evidence="7">
    <location>
        <begin position="122"/>
        <end position="124"/>
    </location>
    <ligand>
        <name>NAD(+)</name>
        <dbReference type="ChEBI" id="CHEBI:57540"/>
    </ligand>
</feature>
<evidence type="ECO:0000256" key="2">
    <source>
        <dbReference type="ARBA" id="ARBA00006054"/>
    </source>
</evidence>
<dbReference type="RefSeq" id="WP_377774554.1">
    <property type="nucleotide sequence ID" value="NZ_JBHUOQ010000004.1"/>
</dbReference>
<dbReference type="InterPro" id="IPR036291">
    <property type="entry name" value="NAD(P)-bd_dom_sf"/>
</dbReference>
<feature type="binding site" evidence="7">
    <location>
        <position position="230"/>
    </location>
    <ligand>
        <name>substrate</name>
    </ligand>
</feature>
<sequence length="315" mass="33865">MNKFKGNKVVLIGNGMVGSSYAFSLVNQGIADELSIIDLDTNKVKGDVADLNHCVAYSPSPIRINAGTYEDCKDADLIVICAGAAQKPGETRLDLVAKNTNIFKGIVDEVMKTGFDGIFLIATNPVDVLSYAVMKLSGLPKERVIGSGTILDSARLQYNISEIFNVAPSSVDANMLGEHGDSSLAHWSHANVAGKSVKEVLDNKDPNAAEEMFVKTRDAAYEIIEAKGSTYYGVAMGLARITKAIFSDENAVLTVSGYLEGEYGHDGVYTGIPAVINRNGIREIIEVALDEDEQKKFAHSVDVLKGFQAPIDEIL</sequence>
<dbReference type="SUPFAM" id="SSF56327">
    <property type="entry name" value="LDH C-terminal domain-like"/>
    <property type="match status" value="1"/>
</dbReference>
<evidence type="ECO:0000313" key="11">
    <source>
        <dbReference type="Proteomes" id="UP001597519"/>
    </source>
</evidence>
<dbReference type="HAMAP" id="MF_00488">
    <property type="entry name" value="Lactate_dehydrog"/>
    <property type="match status" value="1"/>
</dbReference>
<evidence type="ECO:0000256" key="3">
    <source>
        <dbReference type="ARBA" id="ARBA00012967"/>
    </source>
</evidence>
<evidence type="ECO:0000256" key="6">
    <source>
        <dbReference type="ARBA" id="ARBA00049258"/>
    </source>
</evidence>
<dbReference type="GO" id="GO:0004459">
    <property type="term" value="F:L-lactate dehydrogenase (NAD+) activity"/>
    <property type="evidence" value="ECO:0007669"/>
    <property type="project" value="UniProtKB-EC"/>
</dbReference>
<feature type="binding site" evidence="7">
    <location>
        <position position="86"/>
    </location>
    <ligand>
        <name>substrate</name>
    </ligand>
</feature>
<dbReference type="Proteomes" id="UP001597519">
    <property type="component" value="Unassembled WGS sequence"/>
</dbReference>
<evidence type="ECO:0000313" key="10">
    <source>
        <dbReference type="EMBL" id="MFD2830994.1"/>
    </source>
</evidence>
<dbReference type="EC" id="1.1.1.27" evidence="3 7"/>
<dbReference type="InterPro" id="IPR011304">
    <property type="entry name" value="L-lactate_DH"/>
</dbReference>
<keyword evidence="5 7" id="KW-0520">NAD</keyword>
<comment type="catalytic activity">
    <reaction evidence="6 7">
        <text>(S)-lactate + NAD(+) = pyruvate + NADH + H(+)</text>
        <dbReference type="Rhea" id="RHEA:23444"/>
        <dbReference type="ChEBI" id="CHEBI:15361"/>
        <dbReference type="ChEBI" id="CHEBI:15378"/>
        <dbReference type="ChEBI" id="CHEBI:16651"/>
        <dbReference type="ChEBI" id="CHEBI:57540"/>
        <dbReference type="ChEBI" id="CHEBI:57945"/>
        <dbReference type="EC" id="1.1.1.27"/>
    </reaction>
</comment>
<dbReference type="SUPFAM" id="SSF51735">
    <property type="entry name" value="NAD(P)-binding Rossmann-fold domains"/>
    <property type="match status" value="1"/>
</dbReference>
<dbReference type="PROSITE" id="PS00064">
    <property type="entry name" value="L_LDH"/>
    <property type="match status" value="1"/>
</dbReference>
<feature type="binding site" evidence="7">
    <location>
        <position position="17"/>
    </location>
    <ligand>
        <name>NAD(+)</name>
        <dbReference type="ChEBI" id="CHEBI:57540"/>
    </ligand>
</feature>
<dbReference type="PANTHER" id="PTHR43128:SF16">
    <property type="entry name" value="L-LACTATE DEHYDROGENASE"/>
    <property type="match status" value="1"/>
</dbReference>
<keyword evidence="4 7" id="KW-0560">Oxidoreductase</keyword>
<dbReference type="EMBL" id="JBHUOQ010000004">
    <property type="protein sequence ID" value="MFD2830994.1"/>
    <property type="molecule type" value="Genomic_DNA"/>
</dbReference>
<dbReference type="NCBIfam" id="NF000824">
    <property type="entry name" value="PRK00066.1"/>
    <property type="match status" value="1"/>
</dbReference>
<evidence type="ECO:0000256" key="7">
    <source>
        <dbReference type="HAMAP-Rule" id="MF_00488"/>
    </source>
</evidence>
<dbReference type="Gene3D" id="3.90.110.10">
    <property type="entry name" value="Lactate dehydrogenase/glycoside hydrolase, family 4, C-terminal"/>
    <property type="match status" value="1"/>
</dbReference>
<dbReference type="PRINTS" id="PR00086">
    <property type="entry name" value="LLDHDRGNASE"/>
</dbReference>
<comment type="subcellular location">
    <subcellularLocation>
        <location evidence="7">Cytoplasm</location>
    </subcellularLocation>
</comment>
<accession>A0ABW5X013</accession>
<dbReference type="Pfam" id="PF00056">
    <property type="entry name" value="Ldh_1_N"/>
    <property type="match status" value="1"/>
</dbReference>
<dbReference type="NCBIfam" id="TIGR01771">
    <property type="entry name" value="L-LDH-NAD"/>
    <property type="match status" value="1"/>
</dbReference>
<dbReference type="InterPro" id="IPR001236">
    <property type="entry name" value="Lactate/malate_DH_N"/>
</dbReference>